<keyword evidence="10" id="KW-1185">Reference proteome</keyword>
<evidence type="ECO:0000256" key="3">
    <source>
        <dbReference type="ARBA" id="ARBA00022448"/>
    </source>
</evidence>
<feature type="transmembrane region" description="Helical" evidence="8">
    <location>
        <begin position="255"/>
        <end position="274"/>
    </location>
</feature>
<feature type="transmembrane region" description="Helical" evidence="8">
    <location>
        <begin position="69"/>
        <end position="91"/>
    </location>
</feature>
<dbReference type="EMBL" id="JAVKGT010000003">
    <property type="protein sequence ID" value="MDR5710870.1"/>
    <property type="molecule type" value="Genomic_DNA"/>
</dbReference>
<sequence>MNPLGLLAAEEAEAEEAANGGGEEAVSGVQQIANSIDEGFGNVTEFFVNLIFGTEVTVPLGRPFPEDSALWDGSLVVLWAIVAAIGFTIYFKAVQFRGFAVALEVVRGKWSRKDDPGEITHFQALTAAVSGTVGLGNIAGVAAAIGLGGPGATFWMILAGLFGMCTKFVECTLGVRYRTIDEDGTVHGGPFKYLPVAFRKLGRIPVAIITGIFAISVMLFGVIGGGMFQANQAFASIAGAGQQVTGNENFLGDEVQALIFGLVFAALVALVIIGGVKRIATWTATLVPVMAGVYVLACLLIIAANINNIGDAIGSIISGAFSPEGIAGGVIGVIIIGVQRAAFSNEAGVGSAPIAHSAVKTRRPASEGLVATLEPFLDTVVVCTMTALVIIFAAPQSFLDRMDFIALSEEEQAAVPDDEVPIGDITLTQDAFETFFSNFSVILAVAVFLFAFSTLITWSYYGLQAWRYIFGKSTAGDTTFRVIVCVMVVVGCVVSFGNIIDFADSALFLCIFINVVGLVILAPVVKKEVEQYFADRKAGRLMEDPEYIEGPEDMVTVSRTRVKDTADV</sequence>
<dbReference type="PANTHER" id="PTHR30330">
    <property type="entry name" value="AGSS FAMILY TRANSPORTER, SODIUM-ALANINE"/>
    <property type="match status" value="1"/>
</dbReference>
<dbReference type="NCBIfam" id="TIGR00835">
    <property type="entry name" value="agcS"/>
    <property type="match status" value="1"/>
</dbReference>
<keyword evidence="5 8" id="KW-0812">Transmembrane</keyword>
<feature type="transmembrane region" description="Helical" evidence="8">
    <location>
        <begin position="152"/>
        <end position="169"/>
    </location>
</feature>
<gene>
    <name evidence="9" type="ORF">RH857_01775</name>
</gene>
<keyword evidence="7 8" id="KW-0472">Membrane</keyword>
<feature type="transmembrane region" description="Helical" evidence="8">
    <location>
        <begin position="312"/>
        <end position="336"/>
    </location>
</feature>
<dbReference type="InterPro" id="IPR001463">
    <property type="entry name" value="Na/Ala_symport"/>
</dbReference>
<protein>
    <submittedName>
        <fullName evidence="9">Alanine/glycine:cation symporter family protein</fullName>
    </submittedName>
</protein>
<evidence type="ECO:0000256" key="6">
    <source>
        <dbReference type="ARBA" id="ARBA00022989"/>
    </source>
</evidence>
<name>A0ABU1FQE6_9MICC</name>
<evidence type="ECO:0000256" key="5">
    <source>
        <dbReference type="ARBA" id="ARBA00022692"/>
    </source>
</evidence>
<evidence type="ECO:0000256" key="2">
    <source>
        <dbReference type="ARBA" id="ARBA00009261"/>
    </source>
</evidence>
<keyword evidence="3 8" id="KW-0813">Transport</keyword>
<dbReference type="PANTHER" id="PTHR30330:SF3">
    <property type="entry name" value="TRANSCRIPTIONAL REGULATOR, LRP FAMILY"/>
    <property type="match status" value="1"/>
</dbReference>
<evidence type="ECO:0000313" key="10">
    <source>
        <dbReference type="Proteomes" id="UP001260872"/>
    </source>
</evidence>
<keyword evidence="6 8" id="KW-1133">Transmembrane helix</keyword>
<evidence type="ECO:0000256" key="8">
    <source>
        <dbReference type="RuleBase" id="RU363064"/>
    </source>
</evidence>
<evidence type="ECO:0000256" key="1">
    <source>
        <dbReference type="ARBA" id="ARBA00004651"/>
    </source>
</evidence>
<feature type="transmembrane region" description="Helical" evidence="8">
    <location>
        <begin position="439"/>
        <end position="461"/>
    </location>
</feature>
<keyword evidence="4 8" id="KW-1003">Cell membrane</keyword>
<reference evidence="10" key="1">
    <citation type="submission" date="2023-07" db="EMBL/GenBank/DDBJ databases">
        <title>Description of three actinobacteria isolated from air of manufacturing shop in a pharmaceutical factory.</title>
        <authorList>
            <person name="Zhang D.-F."/>
        </authorList>
    </citation>
    <scope>NUCLEOTIDE SEQUENCE [LARGE SCALE GENOMIC DNA]</scope>
    <source>
        <strain evidence="10">CCTCC AB 207010</strain>
    </source>
</reference>
<feature type="transmembrane region" description="Helical" evidence="8">
    <location>
        <begin position="506"/>
        <end position="525"/>
    </location>
</feature>
<feature type="transmembrane region" description="Helical" evidence="8">
    <location>
        <begin position="206"/>
        <end position="228"/>
    </location>
</feature>
<accession>A0ABU1FQE6</accession>
<organism evidence="9 10">
    <name type="scientific">Nesterenkonia flava</name>
    <dbReference type="NCBI Taxonomy" id="469799"/>
    <lineage>
        <taxon>Bacteria</taxon>
        <taxon>Bacillati</taxon>
        <taxon>Actinomycetota</taxon>
        <taxon>Actinomycetes</taxon>
        <taxon>Micrococcales</taxon>
        <taxon>Micrococcaceae</taxon>
        <taxon>Nesterenkonia</taxon>
    </lineage>
</organism>
<dbReference type="Pfam" id="PF01235">
    <property type="entry name" value="Na_Ala_symp"/>
    <property type="match status" value="1"/>
</dbReference>
<dbReference type="PRINTS" id="PR00175">
    <property type="entry name" value="NAALASMPORT"/>
</dbReference>
<comment type="similarity">
    <text evidence="2 8">Belongs to the alanine or glycine:cation symporter (AGCS) (TC 2.A.25) family.</text>
</comment>
<feature type="transmembrane region" description="Helical" evidence="8">
    <location>
        <begin position="286"/>
        <end position="306"/>
    </location>
</feature>
<keyword evidence="8" id="KW-0769">Symport</keyword>
<comment type="subcellular location">
    <subcellularLocation>
        <location evidence="1 8">Cell membrane</location>
        <topology evidence="1 8">Multi-pass membrane protein</topology>
    </subcellularLocation>
</comment>
<evidence type="ECO:0000256" key="4">
    <source>
        <dbReference type="ARBA" id="ARBA00022475"/>
    </source>
</evidence>
<feature type="transmembrane region" description="Helical" evidence="8">
    <location>
        <begin position="122"/>
        <end position="146"/>
    </location>
</feature>
<feature type="transmembrane region" description="Helical" evidence="8">
    <location>
        <begin position="482"/>
        <end position="500"/>
    </location>
</feature>
<proteinExistence type="inferred from homology"/>
<dbReference type="RefSeq" id="WP_310536258.1">
    <property type="nucleotide sequence ID" value="NZ_BAAAOC010000018.1"/>
</dbReference>
<feature type="transmembrane region" description="Helical" evidence="8">
    <location>
        <begin position="369"/>
        <end position="394"/>
    </location>
</feature>
<evidence type="ECO:0000256" key="7">
    <source>
        <dbReference type="ARBA" id="ARBA00023136"/>
    </source>
</evidence>
<dbReference type="Gene3D" id="1.20.1740.10">
    <property type="entry name" value="Amino acid/polyamine transporter I"/>
    <property type="match status" value="1"/>
</dbReference>
<dbReference type="Proteomes" id="UP001260872">
    <property type="component" value="Unassembled WGS sequence"/>
</dbReference>
<comment type="caution">
    <text evidence="9">The sequence shown here is derived from an EMBL/GenBank/DDBJ whole genome shotgun (WGS) entry which is preliminary data.</text>
</comment>
<evidence type="ECO:0000313" key="9">
    <source>
        <dbReference type="EMBL" id="MDR5710870.1"/>
    </source>
</evidence>